<keyword evidence="7" id="KW-0963">Cytoplasm</keyword>
<comment type="function">
    <text evidence="7">Single strand-specific metallo-endoribonuclease involved in late-stage 70S ribosome quality control and in maturation of the 3' terminus of the 16S rRNA.</text>
</comment>
<comment type="similarity">
    <text evidence="1 7">Belongs to the endoribonuclease YbeY family.</text>
</comment>
<comment type="cofactor">
    <cofactor evidence="7">
        <name>Zn(2+)</name>
        <dbReference type="ChEBI" id="CHEBI:29105"/>
    </cofactor>
    <text evidence="7">Binds 1 zinc ion.</text>
</comment>
<keyword evidence="2 7" id="KW-0540">Nuclease</keyword>
<organism evidence="8 9">
    <name type="scientific">Desulfovibrio ferrophilus</name>
    <dbReference type="NCBI Taxonomy" id="241368"/>
    <lineage>
        <taxon>Bacteria</taxon>
        <taxon>Pseudomonadati</taxon>
        <taxon>Thermodesulfobacteriota</taxon>
        <taxon>Desulfovibrionia</taxon>
        <taxon>Desulfovibrionales</taxon>
        <taxon>Desulfovibrionaceae</taxon>
        <taxon>Desulfovibrio</taxon>
    </lineage>
</organism>
<keyword evidence="9" id="KW-1185">Reference proteome</keyword>
<evidence type="ECO:0000256" key="5">
    <source>
        <dbReference type="ARBA" id="ARBA00022801"/>
    </source>
</evidence>
<dbReference type="GO" id="GO:0004521">
    <property type="term" value="F:RNA endonuclease activity"/>
    <property type="evidence" value="ECO:0007669"/>
    <property type="project" value="UniProtKB-UniRule"/>
</dbReference>
<dbReference type="GO" id="GO:0004222">
    <property type="term" value="F:metalloendopeptidase activity"/>
    <property type="evidence" value="ECO:0007669"/>
    <property type="project" value="InterPro"/>
</dbReference>
<dbReference type="InterPro" id="IPR020549">
    <property type="entry name" value="YbeY_CS"/>
</dbReference>
<feature type="binding site" evidence="7">
    <location>
        <position position="112"/>
    </location>
    <ligand>
        <name>Zn(2+)</name>
        <dbReference type="ChEBI" id="CHEBI:29105"/>
        <note>catalytic</note>
    </ligand>
</feature>
<dbReference type="SUPFAM" id="SSF55486">
    <property type="entry name" value="Metalloproteases ('zincins'), catalytic domain"/>
    <property type="match status" value="1"/>
</dbReference>
<name>A0A2Z6AUS6_9BACT</name>
<feature type="binding site" evidence="7">
    <location>
        <position position="122"/>
    </location>
    <ligand>
        <name>Zn(2+)</name>
        <dbReference type="ChEBI" id="CHEBI:29105"/>
        <note>catalytic</note>
    </ligand>
</feature>
<proteinExistence type="inferred from homology"/>
<keyword evidence="4 7" id="KW-0255">Endonuclease</keyword>
<gene>
    <name evidence="7 8" type="primary">ybeY</name>
    <name evidence="8" type="ORF">DFE_0257</name>
</gene>
<dbReference type="AlphaFoldDB" id="A0A2Z6AUS6"/>
<dbReference type="EC" id="3.1.-.-" evidence="7"/>
<protein>
    <recommendedName>
        <fullName evidence="7">Endoribonuclease YbeY</fullName>
        <ecNumber evidence="7">3.1.-.-</ecNumber>
    </recommendedName>
</protein>
<evidence type="ECO:0000256" key="1">
    <source>
        <dbReference type="ARBA" id="ARBA00010875"/>
    </source>
</evidence>
<keyword evidence="7" id="KW-0698">rRNA processing</keyword>
<dbReference type="Pfam" id="PF02130">
    <property type="entry name" value="YbeY"/>
    <property type="match status" value="1"/>
</dbReference>
<evidence type="ECO:0000256" key="4">
    <source>
        <dbReference type="ARBA" id="ARBA00022759"/>
    </source>
</evidence>
<keyword evidence="6 7" id="KW-0862">Zinc</keyword>
<evidence type="ECO:0000256" key="2">
    <source>
        <dbReference type="ARBA" id="ARBA00022722"/>
    </source>
</evidence>
<evidence type="ECO:0000256" key="6">
    <source>
        <dbReference type="ARBA" id="ARBA00022833"/>
    </source>
</evidence>
<evidence type="ECO:0000313" key="8">
    <source>
        <dbReference type="EMBL" id="BBD06983.1"/>
    </source>
</evidence>
<dbReference type="EMBL" id="AP017378">
    <property type="protein sequence ID" value="BBD06983.1"/>
    <property type="molecule type" value="Genomic_DNA"/>
</dbReference>
<keyword evidence="5 7" id="KW-0378">Hydrolase</keyword>
<keyword evidence="7" id="KW-0690">Ribosome biogenesis</keyword>
<keyword evidence="3 7" id="KW-0479">Metal-binding</keyword>
<dbReference type="GO" id="GO:0008270">
    <property type="term" value="F:zinc ion binding"/>
    <property type="evidence" value="ECO:0007669"/>
    <property type="project" value="UniProtKB-UniRule"/>
</dbReference>
<dbReference type="OrthoDB" id="9807740at2"/>
<dbReference type="PROSITE" id="PS01306">
    <property type="entry name" value="UPF0054"/>
    <property type="match status" value="1"/>
</dbReference>
<feature type="binding site" evidence="7">
    <location>
        <position position="116"/>
    </location>
    <ligand>
        <name>Zn(2+)</name>
        <dbReference type="ChEBI" id="CHEBI:29105"/>
        <note>catalytic</note>
    </ligand>
</feature>
<reference evidence="8 9" key="1">
    <citation type="journal article" date="2018" name="Sci. Adv.">
        <title>Multi-heme cytochromes provide a pathway for survival in energy-limited environments.</title>
        <authorList>
            <person name="Deng X."/>
            <person name="Dohmae N."/>
            <person name="Nealson K.H."/>
            <person name="Hashimoto K."/>
            <person name="Okamoto A."/>
        </authorList>
    </citation>
    <scope>NUCLEOTIDE SEQUENCE [LARGE SCALE GENOMIC DNA]</scope>
    <source>
        <strain evidence="8 9">IS5</strain>
    </source>
</reference>
<dbReference type="GO" id="GO:0006364">
    <property type="term" value="P:rRNA processing"/>
    <property type="evidence" value="ECO:0007669"/>
    <property type="project" value="UniProtKB-UniRule"/>
</dbReference>
<dbReference type="Proteomes" id="UP000269883">
    <property type="component" value="Chromosome"/>
</dbReference>
<evidence type="ECO:0000313" key="9">
    <source>
        <dbReference type="Proteomes" id="UP000269883"/>
    </source>
</evidence>
<dbReference type="InterPro" id="IPR023091">
    <property type="entry name" value="MetalPrtase_cat_dom_sf_prd"/>
</dbReference>
<evidence type="ECO:0000256" key="3">
    <source>
        <dbReference type="ARBA" id="ARBA00022723"/>
    </source>
</evidence>
<dbReference type="KEGG" id="dfl:DFE_0257"/>
<sequence length="139" mass="15082">MSVISMAVRPGLNPSMIVGKSEAHALAVRVLEALGMDDAELELTLTDDREMARLHQATLGRTGPTNGLAFNDEDSERPEYLGEVVISVDTLARECDLYGQPPLEHMARLMAHSFLHLAGMDHSPEMDELTEAAVDAIIG</sequence>
<evidence type="ECO:0000256" key="7">
    <source>
        <dbReference type="HAMAP-Rule" id="MF_00009"/>
    </source>
</evidence>
<dbReference type="GO" id="GO:0005737">
    <property type="term" value="C:cytoplasm"/>
    <property type="evidence" value="ECO:0007669"/>
    <property type="project" value="UniProtKB-SubCell"/>
</dbReference>
<dbReference type="RefSeq" id="WP_126375792.1">
    <property type="nucleotide sequence ID" value="NZ_AP017378.1"/>
</dbReference>
<accession>A0A2Z6AUS6</accession>
<dbReference type="NCBIfam" id="TIGR00043">
    <property type="entry name" value="rRNA maturation RNase YbeY"/>
    <property type="match status" value="1"/>
</dbReference>
<dbReference type="HAMAP" id="MF_00009">
    <property type="entry name" value="Endoribonucl_YbeY"/>
    <property type="match status" value="1"/>
</dbReference>
<dbReference type="Gene3D" id="3.40.390.30">
    <property type="entry name" value="Metalloproteases ('zincins'), catalytic domain"/>
    <property type="match status" value="1"/>
</dbReference>
<comment type="subcellular location">
    <subcellularLocation>
        <location evidence="7">Cytoplasm</location>
    </subcellularLocation>
</comment>
<dbReference type="InterPro" id="IPR002036">
    <property type="entry name" value="YbeY"/>
</dbReference>